<dbReference type="Gene3D" id="3.40.50.970">
    <property type="match status" value="1"/>
</dbReference>
<dbReference type="SUPFAM" id="SSF52518">
    <property type="entry name" value="Thiamin diphosphate-binding fold (THDP-binding)"/>
    <property type="match status" value="1"/>
</dbReference>
<keyword evidence="4" id="KW-1185">Reference proteome</keyword>
<sequence length="140" mass="15166">MISGRWRTMGFGLPAAMSAKLCSSEKQVICVTGDGGLGMVMADLLTATRYSIPITVIIFNNGALQMEQDKMLMKGLQPEGTELTNPDFSKVAEACGWKAYRVGNAEQLNEALKQSRSSGKPVLLDVLTATIPHPDFRSRS</sequence>
<name>A0ABT4GEX1_9BACL</name>
<dbReference type="InterPro" id="IPR029061">
    <property type="entry name" value="THDP-binding"/>
</dbReference>
<dbReference type="Proteomes" id="UP001527099">
    <property type="component" value="Unassembled WGS sequence"/>
</dbReference>
<dbReference type="InterPro" id="IPR011766">
    <property type="entry name" value="TPP_enzyme_TPP-bd"/>
</dbReference>
<protein>
    <submittedName>
        <fullName evidence="3">Thiamine pyrophosphate-dependent enzyme</fullName>
    </submittedName>
</protein>
<accession>A0ABT4GEX1</accession>
<comment type="caution">
    <text evidence="3">The sequence shown here is derived from an EMBL/GenBank/DDBJ whole genome shotgun (WGS) entry which is preliminary data.</text>
</comment>
<feature type="domain" description="Thiamine pyrophosphate enzyme TPP-binding" evidence="2">
    <location>
        <begin position="3"/>
        <end position="126"/>
    </location>
</feature>
<evidence type="ECO:0000313" key="4">
    <source>
        <dbReference type="Proteomes" id="UP001527099"/>
    </source>
</evidence>
<evidence type="ECO:0000313" key="3">
    <source>
        <dbReference type="EMBL" id="MCY9694740.1"/>
    </source>
</evidence>
<organism evidence="3 4">
    <name type="scientific">Paenibacillus alginolyticus</name>
    <dbReference type="NCBI Taxonomy" id="59839"/>
    <lineage>
        <taxon>Bacteria</taxon>
        <taxon>Bacillati</taxon>
        <taxon>Bacillota</taxon>
        <taxon>Bacilli</taxon>
        <taxon>Bacillales</taxon>
        <taxon>Paenibacillaceae</taxon>
        <taxon>Paenibacillus</taxon>
    </lineage>
</organism>
<evidence type="ECO:0000256" key="1">
    <source>
        <dbReference type="ARBA" id="ARBA00007812"/>
    </source>
</evidence>
<gene>
    <name evidence="3" type="ORF">M5X19_17775</name>
</gene>
<evidence type="ECO:0000259" key="2">
    <source>
        <dbReference type="Pfam" id="PF02775"/>
    </source>
</evidence>
<dbReference type="EMBL" id="JAMDMX010000054">
    <property type="protein sequence ID" value="MCY9694740.1"/>
    <property type="molecule type" value="Genomic_DNA"/>
</dbReference>
<dbReference type="Pfam" id="PF02775">
    <property type="entry name" value="TPP_enzyme_C"/>
    <property type="match status" value="1"/>
</dbReference>
<comment type="similarity">
    <text evidence="1">Belongs to the TPP enzyme family.</text>
</comment>
<proteinExistence type="inferred from homology"/>
<dbReference type="PANTHER" id="PTHR18968:SF13">
    <property type="entry name" value="ACETOLACTATE SYNTHASE CATALYTIC SUBUNIT, MITOCHONDRIAL"/>
    <property type="match status" value="1"/>
</dbReference>
<dbReference type="PANTHER" id="PTHR18968">
    <property type="entry name" value="THIAMINE PYROPHOSPHATE ENZYMES"/>
    <property type="match status" value="1"/>
</dbReference>
<reference evidence="3 4" key="1">
    <citation type="submission" date="2022-05" db="EMBL/GenBank/DDBJ databases">
        <title>Genome Sequencing of Bee-Associated Microbes.</title>
        <authorList>
            <person name="Dunlap C."/>
        </authorList>
    </citation>
    <scope>NUCLEOTIDE SEQUENCE [LARGE SCALE GENOMIC DNA]</scope>
    <source>
        <strain evidence="3 4">NRRL B-14421</strain>
    </source>
</reference>
<dbReference type="InterPro" id="IPR045229">
    <property type="entry name" value="TPP_enz"/>
</dbReference>
<dbReference type="RefSeq" id="WP_244279993.1">
    <property type="nucleotide sequence ID" value="NZ_JAMDMW010000012.1"/>
</dbReference>